<accession>A0ABW9Z473</accession>
<dbReference type="EMBL" id="JAAAXJ010000039">
    <property type="protein sequence ID" value="NBJ27330.1"/>
    <property type="molecule type" value="Genomic_DNA"/>
</dbReference>
<keyword evidence="2" id="KW-1185">Reference proteome</keyword>
<name>A0ABW9Z473_9HYPH</name>
<comment type="caution">
    <text evidence="1">The sequence shown here is derived from an EMBL/GenBank/DDBJ whole genome shotgun (WGS) entry which is preliminary data.</text>
</comment>
<sequence length="96" mass="10452">MGTREDTQALVEALKDYEDENGEYSAARLLMEDFHQFGYVGSEVRATVLKGLLGSLPAELSAKIERIVEEAVAAGVTLSIDSGDDDWQNRGPHIAI</sequence>
<evidence type="ECO:0000313" key="1">
    <source>
        <dbReference type="EMBL" id="NBJ27330.1"/>
    </source>
</evidence>
<protein>
    <submittedName>
        <fullName evidence="1">Uncharacterized protein</fullName>
    </submittedName>
</protein>
<dbReference type="Proteomes" id="UP000818323">
    <property type="component" value="Unassembled WGS sequence"/>
</dbReference>
<evidence type="ECO:0000313" key="2">
    <source>
        <dbReference type="Proteomes" id="UP000818323"/>
    </source>
</evidence>
<organism evidence="1 2">
    <name type="scientific">Microvirga arsenatis</name>
    <dbReference type="NCBI Taxonomy" id="2692265"/>
    <lineage>
        <taxon>Bacteria</taxon>
        <taxon>Pseudomonadati</taxon>
        <taxon>Pseudomonadota</taxon>
        <taxon>Alphaproteobacteria</taxon>
        <taxon>Hyphomicrobiales</taxon>
        <taxon>Methylobacteriaceae</taxon>
        <taxon>Microvirga</taxon>
    </lineage>
</organism>
<dbReference type="RefSeq" id="WP_161726872.1">
    <property type="nucleotide sequence ID" value="NZ_JAAAXI010000049.1"/>
</dbReference>
<proteinExistence type="predicted"/>
<gene>
    <name evidence="1" type="ORF">GR303_23750</name>
</gene>
<reference evidence="1 2" key="1">
    <citation type="submission" date="2020-01" db="EMBL/GenBank/DDBJ databases">
        <title>Microvirga sp. nov., an arsenate reduction bacterium isolated from Tibet hotspring sediments.</title>
        <authorList>
            <person name="Yuan C.-G."/>
        </authorList>
    </citation>
    <scope>NUCLEOTIDE SEQUENCE [LARGE SCALE GENOMIC DNA]</scope>
    <source>
        <strain evidence="1 2">SYSU G3D203</strain>
    </source>
</reference>